<accession>A0A9P6N931</accession>
<comment type="caution">
    <text evidence="1">The sequence shown here is derived from an EMBL/GenBank/DDBJ whole genome shotgun (WGS) entry which is preliminary data.</text>
</comment>
<dbReference type="EMBL" id="MU167501">
    <property type="protein sequence ID" value="KAG0139924.1"/>
    <property type="molecule type" value="Genomic_DNA"/>
</dbReference>
<reference evidence="1" key="1">
    <citation type="submission" date="2013-11" db="EMBL/GenBank/DDBJ databases">
        <title>Genome sequence of the fusiform rust pathogen reveals effectors for host alternation and coevolution with pine.</title>
        <authorList>
            <consortium name="DOE Joint Genome Institute"/>
            <person name="Smith K."/>
            <person name="Pendleton A."/>
            <person name="Kubisiak T."/>
            <person name="Anderson C."/>
            <person name="Salamov A."/>
            <person name="Aerts A."/>
            <person name="Riley R."/>
            <person name="Clum A."/>
            <person name="Lindquist E."/>
            <person name="Ence D."/>
            <person name="Campbell M."/>
            <person name="Kronenberg Z."/>
            <person name="Feau N."/>
            <person name="Dhillon B."/>
            <person name="Hamelin R."/>
            <person name="Burleigh J."/>
            <person name="Smith J."/>
            <person name="Yandell M."/>
            <person name="Nelson C."/>
            <person name="Grigoriev I."/>
            <person name="Davis J."/>
        </authorList>
    </citation>
    <scope>NUCLEOTIDE SEQUENCE</scope>
    <source>
        <strain evidence="1">G11</strain>
    </source>
</reference>
<dbReference type="AlphaFoldDB" id="A0A9P6N931"/>
<proteinExistence type="predicted"/>
<name>A0A9P6N931_9BASI</name>
<dbReference type="Proteomes" id="UP000886653">
    <property type="component" value="Unassembled WGS sequence"/>
</dbReference>
<gene>
    <name evidence="1" type="ORF">CROQUDRAFT_100851</name>
</gene>
<sequence>MAMVGLDVNPRTKTYRAPLETFVDANWGGKFAQSSYGHVTRLFGMPVSWVARWQACVAMSTCHAEFMAIVPLSMFPRTMQQINGKGMWNMSFYINEQLYKKRAALEWVPGSEQLADMFTKPLGPQKHGEAIKQLGMVEG</sequence>
<organism evidence="1 2">
    <name type="scientific">Cronartium quercuum f. sp. fusiforme G11</name>
    <dbReference type="NCBI Taxonomy" id="708437"/>
    <lineage>
        <taxon>Eukaryota</taxon>
        <taxon>Fungi</taxon>
        <taxon>Dikarya</taxon>
        <taxon>Basidiomycota</taxon>
        <taxon>Pucciniomycotina</taxon>
        <taxon>Pucciniomycetes</taxon>
        <taxon>Pucciniales</taxon>
        <taxon>Coleosporiaceae</taxon>
        <taxon>Cronartium</taxon>
    </lineage>
</organism>
<dbReference type="CDD" id="cd09272">
    <property type="entry name" value="RNase_HI_RT_Ty1"/>
    <property type="match status" value="1"/>
</dbReference>
<keyword evidence="2" id="KW-1185">Reference proteome</keyword>
<evidence type="ECO:0000313" key="2">
    <source>
        <dbReference type="Proteomes" id="UP000886653"/>
    </source>
</evidence>
<evidence type="ECO:0000313" key="1">
    <source>
        <dbReference type="EMBL" id="KAG0139924.1"/>
    </source>
</evidence>
<dbReference type="OrthoDB" id="3344688at2759"/>
<protein>
    <submittedName>
        <fullName evidence="1">Uncharacterized protein</fullName>
    </submittedName>
</protein>